<evidence type="ECO:0000313" key="7">
    <source>
        <dbReference type="Proteomes" id="UP000541610"/>
    </source>
</evidence>
<evidence type="ECO:0000256" key="4">
    <source>
        <dbReference type="SAM" id="Phobius"/>
    </source>
</evidence>
<feature type="compositionally biased region" description="Basic and acidic residues" evidence="3">
    <location>
        <begin position="339"/>
        <end position="362"/>
    </location>
</feature>
<reference evidence="6 7" key="1">
    <citation type="submission" date="2020-04" db="EMBL/GenBank/DDBJ databases">
        <title>Perkinsus olseni comparative genomics.</title>
        <authorList>
            <person name="Bogema D.R."/>
        </authorList>
    </citation>
    <scope>NUCLEOTIDE SEQUENCE [LARGE SCALE GENOMIC DNA]</scope>
    <source>
        <strain evidence="6">00978-12</strain>
    </source>
</reference>
<dbReference type="Pfam" id="PF05028">
    <property type="entry name" value="PARG_cat_C"/>
    <property type="match status" value="1"/>
</dbReference>
<organism evidence="6 7">
    <name type="scientific">Perkinsus olseni</name>
    <name type="common">Perkinsus atlanticus</name>
    <dbReference type="NCBI Taxonomy" id="32597"/>
    <lineage>
        <taxon>Eukaryota</taxon>
        <taxon>Sar</taxon>
        <taxon>Alveolata</taxon>
        <taxon>Perkinsozoa</taxon>
        <taxon>Perkinsea</taxon>
        <taxon>Perkinsida</taxon>
        <taxon>Perkinsidae</taxon>
        <taxon>Perkinsus</taxon>
    </lineage>
</organism>
<evidence type="ECO:0000256" key="2">
    <source>
        <dbReference type="PIRSR" id="PIRSR607724-2"/>
    </source>
</evidence>
<dbReference type="PANTHER" id="PTHR12837:SF0">
    <property type="entry name" value="POLY(ADP-RIBOSE) GLYCOHYDROLASE"/>
    <property type="match status" value="1"/>
</dbReference>
<dbReference type="AlphaFoldDB" id="A0A7J6PC13"/>
<dbReference type="Proteomes" id="UP000541610">
    <property type="component" value="Unassembled WGS sequence"/>
</dbReference>
<evidence type="ECO:0000256" key="3">
    <source>
        <dbReference type="SAM" id="MobiDB-lite"/>
    </source>
</evidence>
<feature type="binding site" evidence="2">
    <location>
        <position position="208"/>
    </location>
    <ligand>
        <name>substrate</name>
    </ligand>
</feature>
<dbReference type="GO" id="GO:0005975">
    <property type="term" value="P:carbohydrate metabolic process"/>
    <property type="evidence" value="ECO:0007669"/>
    <property type="project" value="InterPro"/>
</dbReference>
<feature type="compositionally biased region" description="Pro residues" evidence="3">
    <location>
        <begin position="370"/>
        <end position="380"/>
    </location>
</feature>
<sequence length="816" mass="90841">MESQATSVVLPTEAQWSRVATNIETLMSKLSCAKERRDISAHLANFVNANDSIFRPSTSSRCRALANAVERVFSKNQEKFINTISSVLQAVTELQGSDIPLMPACRSEGAFKEMILSRYQANLTEASKLCEVKTCDTGGIEDAYGLLQADFANRFIGGGVLEGGNVQEEIRFSICPELMVTMLLCEVMNDHEAIRIEGATRFSSYTGYGGSFKWTGEFDDPAPLSNNSIREVSLFCVDALPHPGVRQYSKELIEREIRKFYCGVCKYSSMEGEDSLKGVATGNWGCGVFGGDPQLKFVIQWAAASLAKRPIIHYYRYGERKLAGLDEFIVAVKKSEDRRMGWEKKPEEGAEELREAPVRETEREEDDVTSPPPLTKPPTRPVSRPFTAQCPPPPPATYPTPLQDTIAPTLVEDICLFASENTSTDAFYSGSIRKGRTIFRFPSSTTPDRIIRAAKASQLPPAPSVPKDATPMHPPKPPMAPPPGKRAAEIARPVSRSSSLSVEEPGSEELFTRAAKHFGVKPSAGEWSIDFRLWVVACLSVMTQIPRLEQAFSKLRSISSIPPGQLRLMLRSLIIRWYTPTEREITERLEAILSLEEIPNPTLQSLIDAYEQNAALFDPRPQEVKSVPQNAETPRGLERNPTVAAKHKLRCRIDELLEDLESKCLATTTQEKREKTGLEMKRKRRRKKARRVRDKYMINDMINHGRRPSRRGFLVGQAEKIGGAPRINRERVRHFCTAFGSSLRSNLHLAMTTLVLAGLGCVCIAVPSTDLGSLLHICAAFSFFGASVTLLLCCTVVSREMQNRSFEQLHDSITDF</sequence>
<evidence type="ECO:0000256" key="1">
    <source>
        <dbReference type="PIRSR" id="PIRSR607724-1"/>
    </source>
</evidence>
<comment type="caution">
    <text evidence="6">The sequence shown here is derived from an EMBL/GenBank/DDBJ whole genome shotgun (WGS) entry which is preliminary data.</text>
</comment>
<keyword evidence="4" id="KW-1133">Transmembrane helix</keyword>
<feature type="active site" evidence="1">
    <location>
        <position position="169"/>
    </location>
</feature>
<dbReference type="GO" id="GO:0004649">
    <property type="term" value="F:poly(ADP-ribose) glycohydrolase activity"/>
    <property type="evidence" value="ECO:0007669"/>
    <property type="project" value="InterPro"/>
</dbReference>
<dbReference type="InterPro" id="IPR007724">
    <property type="entry name" value="Poly_GlycHdrlase"/>
</dbReference>
<dbReference type="GO" id="GO:0009225">
    <property type="term" value="P:nucleotide-sugar metabolic process"/>
    <property type="evidence" value="ECO:0007669"/>
    <property type="project" value="TreeGrafter"/>
</dbReference>
<feature type="binding site" evidence="2">
    <location>
        <position position="153"/>
    </location>
    <ligand>
        <name>substrate</name>
    </ligand>
</feature>
<dbReference type="GO" id="GO:1990966">
    <property type="term" value="P:ATP generation from poly-ADP-D-ribose"/>
    <property type="evidence" value="ECO:0007669"/>
    <property type="project" value="TreeGrafter"/>
</dbReference>
<evidence type="ECO:0000313" key="6">
    <source>
        <dbReference type="EMBL" id="KAF4693522.1"/>
    </source>
</evidence>
<feature type="active site" evidence="1">
    <location>
        <position position="168"/>
    </location>
</feature>
<dbReference type="EMBL" id="JABANP010000044">
    <property type="protein sequence ID" value="KAF4693522.1"/>
    <property type="molecule type" value="Genomic_DNA"/>
</dbReference>
<dbReference type="PANTHER" id="PTHR12837">
    <property type="entry name" value="POLY ADP-RIBOSE GLYCOHYDROLASE"/>
    <property type="match status" value="1"/>
</dbReference>
<proteinExistence type="predicted"/>
<dbReference type="OrthoDB" id="446010at2759"/>
<feature type="region of interest" description="Disordered" evidence="3">
    <location>
        <begin position="457"/>
        <end position="506"/>
    </location>
</feature>
<feature type="transmembrane region" description="Helical" evidence="4">
    <location>
        <begin position="774"/>
        <end position="797"/>
    </location>
</feature>
<feature type="domain" description="PARG catalytic Macro" evidence="5">
    <location>
        <begin position="126"/>
        <end position="322"/>
    </location>
</feature>
<dbReference type="GO" id="GO:0005737">
    <property type="term" value="C:cytoplasm"/>
    <property type="evidence" value="ECO:0007669"/>
    <property type="project" value="TreeGrafter"/>
</dbReference>
<feature type="binding site" evidence="2">
    <location>
        <position position="167"/>
    </location>
    <ligand>
        <name>substrate</name>
    </ligand>
</feature>
<gene>
    <name evidence="6" type="ORF">FOZ60_010702</name>
</gene>
<feature type="region of interest" description="Disordered" evidence="3">
    <location>
        <begin position="339"/>
        <end position="403"/>
    </location>
</feature>
<dbReference type="InterPro" id="IPR046372">
    <property type="entry name" value="PARG_cat_C"/>
</dbReference>
<protein>
    <recommendedName>
        <fullName evidence="5">PARG catalytic Macro domain-containing protein</fullName>
    </recommendedName>
</protein>
<keyword evidence="4" id="KW-0812">Transmembrane</keyword>
<feature type="active site" evidence="1">
    <location>
        <position position="150"/>
    </location>
</feature>
<accession>A0A7J6PC13</accession>
<keyword evidence="4" id="KW-0472">Membrane</keyword>
<feature type="compositionally biased region" description="Pro residues" evidence="3">
    <location>
        <begin position="472"/>
        <end position="484"/>
    </location>
</feature>
<name>A0A7J6PC13_PEROL</name>
<dbReference type="GO" id="GO:0005634">
    <property type="term" value="C:nucleus"/>
    <property type="evidence" value="ECO:0007669"/>
    <property type="project" value="TreeGrafter"/>
</dbReference>
<dbReference type="GO" id="GO:0006282">
    <property type="term" value="P:regulation of DNA repair"/>
    <property type="evidence" value="ECO:0007669"/>
    <property type="project" value="InterPro"/>
</dbReference>
<evidence type="ECO:0000259" key="5">
    <source>
        <dbReference type="Pfam" id="PF05028"/>
    </source>
</evidence>